<dbReference type="CDD" id="cd03225">
    <property type="entry name" value="ABC_cobalt_CbiO_domain1"/>
    <property type="match status" value="1"/>
</dbReference>
<keyword evidence="7" id="KW-1278">Translocase</keyword>
<dbReference type="Gene3D" id="3.40.50.300">
    <property type="entry name" value="P-loop containing nucleotide triphosphate hydrolases"/>
    <property type="match status" value="1"/>
</dbReference>
<keyword evidence="3" id="KW-0813">Transport</keyword>
<dbReference type="PANTHER" id="PTHR43553">
    <property type="entry name" value="HEAVY METAL TRANSPORTER"/>
    <property type="match status" value="1"/>
</dbReference>
<dbReference type="Proteomes" id="UP000220106">
    <property type="component" value="Unassembled WGS sequence"/>
</dbReference>
<keyword evidence="4" id="KW-1003">Cell membrane</keyword>
<keyword evidence="5" id="KW-0547">Nucleotide-binding</keyword>
<evidence type="ECO:0000256" key="2">
    <source>
        <dbReference type="ARBA" id="ARBA00005417"/>
    </source>
</evidence>
<evidence type="ECO:0000313" key="13">
    <source>
        <dbReference type="Proteomes" id="UP000260457"/>
    </source>
</evidence>
<dbReference type="EMBL" id="CP030926">
    <property type="protein sequence ID" value="AXN37928.1"/>
    <property type="molecule type" value="Genomic_DNA"/>
</dbReference>
<dbReference type="InterPro" id="IPR003593">
    <property type="entry name" value="AAA+_ATPase"/>
</dbReference>
<protein>
    <submittedName>
        <fullName evidence="10">ATP-binding cassette domain-containing protein</fullName>
    </submittedName>
</protein>
<dbReference type="GO" id="GO:0005524">
    <property type="term" value="F:ATP binding"/>
    <property type="evidence" value="ECO:0007669"/>
    <property type="project" value="UniProtKB-KW"/>
</dbReference>
<sequence>MELALEHIQYDYYSPATREVKQVLTDISCTIPSGAWVSIIGQTGSGKSTLAKVMQGLLWPTVGQNTTDGKLIKPNKKGKPTISPDVGLVFQYPEHQLFETTVLKELAFGPRNRGWHKDAIVNKAQQVIDLVGLDASYLEKSPLHLSGGEKRRVAIASVLMLEPKILILDEPTAGLDPLGRQSILQNIEEWRRQGNHTVILITHQMNDVVEYADEVIVLHKGKLQFQMNPMSLFLDKREELQSMGLDIPDTAKLLLTIEKVTGQRIQVASLKELDVMPQVLTLLKGRRYQYD</sequence>
<dbReference type="Proteomes" id="UP000260457">
    <property type="component" value="Chromosome"/>
</dbReference>
<dbReference type="PANTHER" id="PTHR43553:SF27">
    <property type="entry name" value="ENERGY-COUPLING FACTOR TRANSPORTER ATP-BINDING PROTEIN ECFA2"/>
    <property type="match status" value="1"/>
</dbReference>
<dbReference type="InterPro" id="IPR017871">
    <property type="entry name" value="ABC_transporter-like_CS"/>
</dbReference>
<evidence type="ECO:0000313" key="11">
    <source>
        <dbReference type="EMBL" id="PEJ34435.1"/>
    </source>
</evidence>
<dbReference type="KEGG" id="pbut:DTO10_05475"/>
<evidence type="ECO:0000259" key="9">
    <source>
        <dbReference type="PROSITE" id="PS50893"/>
    </source>
</evidence>
<dbReference type="GO" id="GO:0042626">
    <property type="term" value="F:ATPase-coupled transmembrane transporter activity"/>
    <property type="evidence" value="ECO:0007669"/>
    <property type="project" value="TreeGrafter"/>
</dbReference>
<dbReference type="FunFam" id="3.40.50.300:FF:000224">
    <property type="entry name" value="Energy-coupling factor transporter ATP-binding protein EcfA"/>
    <property type="match status" value="1"/>
</dbReference>
<dbReference type="Pfam" id="PF00005">
    <property type="entry name" value="ABC_tran"/>
    <property type="match status" value="1"/>
</dbReference>
<organism evidence="11 12">
    <name type="scientific">Peribacillus butanolivorans</name>
    <dbReference type="NCBI Taxonomy" id="421767"/>
    <lineage>
        <taxon>Bacteria</taxon>
        <taxon>Bacillati</taxon>
        <taxon>Bacillota</taxon>
        <taxon>Bacilli</taxon>
        <taxon>Bacillales</taxon>
        <taxon>Bacillaceae</taxon>
        <taxon>Peribacillus</taxon>
    </lineage>
</organism>
<evidence type="ECO:0000256" key="6">
    <source>
        <dbReference type="ARBA" id="ARBA00022840"/>
    </source>
</evidence>
<dbReference type="InterPro" id="IPR050095">
    <property type="entry name" value="ECF_ABC_transporter_ATP-bd"/>
</dbReference>
<dbReference type="GO" id="GO:0043190">
    <property type="term" value="C:ATP-binding cassette (ABC) transporter complex"/>
    <property type="evidence" value="ECO:0007669"/>
    <property type="project" value="TreeGrafter"/>
</dbReference>
<comment type="similarity">
    <text evidence="2">Belongs to the ABC transporter superfamily.</text>
</comment>
<dbReference type="PROSITE" id="PS00211">
    <property type="entry name" value="ABC_TRANSPORTER_1"/>
    <property type="match status" value="1"/>
</dbReference>
<dbReference type="RefSeq" id="WP_098175745.1">
    <property type="nucleotide sequence ID" value="NZ_CP030926.1"/>
</dbReference>
<dbReference type="AlphaFoldDB" id="A0AAX0RS38"/>
<dbReference type="InterPro" id="IPR015856">
    <property type="entry name" value="ABC_transpr_CbiO/EcfA_su"/>
</dbReference>
<keyword evidence="13" id="KW-1185">Reference proteome</keyword>
<dbReference type="SUPFAM" id="SSF52540">
    <property type="entry name" value="P-loop containing nucleoside triphosphate hydrolases"/>
    <property type="match status" value="1"/>
</dbReference>
<name>A0AAX0RS38_9BACI</name>
<dbReference type="EMBL" id="NUEQ01000014">
    <property type="protein sequence ID" value="PEJ34435.1"/>
    <property type="molecule type" value="Genomic_DNA"/>
</dbReference>
<reference evidence="10 13" key="2">
    <citation type="submission" date="2018-07" db="EMBL/GenBank/DDBJ databases">
        <title>The molecular basis for the intramolecular migration of carboxyl group in the catabolism of para-hydroxybenzoate via gentisate.</title>
        <authorList>
            <person name="Zhao H."/>
            <person name="Xu Y."/>
            <person name="Lin S."/>
            <person name="Spain J.C."/>
            <person name="Zhou N.-Y."/>
        </authorList>
    </citation>
    <scope>NUCLEOTIDE SEQUENCE [LARGE SCALE GENOMIC DNA]</scope>
    <source>
        <strain evidence="10 13">PHB-7a</strain>
    </source>
</reference>
<dbReference type="SMART" id="SM00382">
    <property type="entry name" value="AAA"/>
    <property type="match status" value="1"/>
</dbReference>
<comment type="subcellular location">
    <subcellularLocation>
        <location evidence="1">Cell membrane</location>
        <topology evidence="1">Peripheral membrane protein</topology>
    </subcellularLocation>
</comment>
<evidence type="ECO:0000256" key="8">
    <source>
        <dbReference type="ARBA" id="ARBA00023136"/>
    </source>
</evidence>
<dbReference type="GO" id="GO:0016887">
    <property type="term" value="F:ATP hydrolysis activity"/>
    <property type="evidence" value="ECO:0007669"/>
    <property type="project" value="InterPro"/>
</dbReference>
<evidence type="ECO:0000256" key="5">
    <source>
        <dbReference type="ARBA" id="ARBA00022741"/>
    </source>
</evidence>
<dbReference type="PROSITE" id="PS50893">
    <property type="entry name" value="ABC_TRANSPORTER_2"/>
    <property type="match status" value="1"/>
</dbReference>
<reference evidence="11 12" key="1">
    <citation type="submission" date="2017-09" db="EMBL/GenBank/DDBJ databases">
        <title>Large-scale bioinformatics analysis of Bacillus genomes uncovers conserved roles of natural products in bacterial physiology.</title>
        <authorList>
            <consortium name="Agbiome Team Llc"/>
            <person name="Bleich R.M."/>
            <person name="Kirk G.J."/>
            <person name="Santa Maria K.C."/>
            <person name="Allen S.E."/>
            <person name="Farag S."/>
            <person name="Shank E.A."/>
            <person name="Bowers A."/>
        </authorList>
    </citation>
    <scope>NUCLEOTIDE SEQUENCE [LARGE SCALE GENOMIC DNA]</scope>
    <source>
        <strain evidence="11 12">AFS003229</strain>
    </source>
</reference>
<keyword evidence="6 10" id="KW-0067">ATP-binding</keyword>
<evidence type="ECO:0000313" key="10">
    <source>
        <dbReference type="EMBL" id="AXN37928.1"/>
    </source>
</evidence>
<dbReference type="InterPro" id="IPR027417">
    <property type="entry name" value="P-loop_NTPase"/>
</dbReference>
<evidence type="ECO:0000256" key="3">
    <source>
        <dbReference type="ARBA" id="ARBA00022448"/>
    </source>
</evidence>
<dbReference type="InterPro" id="IPR003439">
    <property type="entry name" value="ABC_transporter-like_ATP-bd"/>
</dbReference>
<feature type="domain" description="ABC transporter" evidence="9">
    <location>
        <begin position="3"/>
        <end position="245"/>
    </location>
</feature>
<evidence type="ECO:0000256" key="7">
    <source>
        <dbReference type="ARBA" id="ARBA00022967"/>
    </source>
</evidence>
<evidence type="ECO:0000256" key="1">
    <source>
        <dbReference type="ARBA" id="ARBA00004202"/>
    </source>
</evidence>
<gene>
    <name evidence="11" type="ORF">CN689_09905</name>
    <name evidence="10" type="ORF">DTO10_05475</name>
</gene>
<accession>A0AAX0RS38</accession>
<keyword evidence="8" id="KW-0472">Membrane</keyword>
<dbReference type="GO" id="GO:0015087">
    <property type="term" value="F:cobalt ion transmembrane transporter activity"/>
    <property type="evidence" value="ECO:0007669"/>
    <property type="project" value="UniProtKB-ARBA"/>
</dbReference>
<evidence type="ECO:0000313" key="12">
    <source>
        <dbReference type="Proteomes" id="UP000220106"/>
    </source>
</evidence>
<proteinExistence type="inferred from homology"/>
<evidence type="ECO:0000256" key="4">
    <source>
        <dbReference type="ARBA" id="ARBA00022475"/>
    </source>
</evidence>